<evidence type="ECO:0000256" key="3">
    <source>
        <dbReference type="ARBA" id="ARBA00006576"/>
    </source>
</evidence>
<keyword evidence="6 13" id="KW-0378">Hydrolase</keyword>
<feature type="binding site" evidence="11">
    <location>
        <begin position="34"/>
        <end position="40"/>
    </location>
    <ligand>
        <name>substrate</name>
    </ligand>
</feature>
<evidence type="ECO:0000256" key="1">
    <source>
        <dbReference type="ARBA" id="ARBA00001947"/>
    </source>
</evidence>
<dbReference type="GO" id="GO:0072527">
    <property type="term" value="P:pyrimidine-containing compound metabolic process"/>
    <property type="evidence" value="ECO:0007669"/>
    <property type="project" value="UniProtKB-ARBA"/>
</dbReference>
<evidence type="ECO:0000256" key="11">
    <source>
        <dbReference type="PIRSR" id="PIRSR606262-2"/>
    </source>
</evidence>
<dbReference type="GO" id="GO:0008270">
    <property type="term" value="F:zinc ion binding"/>
    <property type="evidence" value="ECO:0007669"/>
    <property type="project" value="UniProtKB-UniRule"/>
</dbReference>
<dbReference type="Gene3D" id="3.40.140.10">
    <property type="entry name" value="Cytidine Deaminase, domain 2"/>
    <property type="match status" value="1"/>
</dbReference>
<dbReference type="PANTHER" id="PTHR11644">
    <property type="entry name" value="CYTIDINE DEAMINASE"/>
    <property type="match status" value="1"/>
</dbReference>
<comment type="catalytic activity">
    <reaction evidence="9 13">
        <text>cytidine + H2O + H(+) = uridine + NH4(+)</text>
        <dbReference type="Rhea" id="RHEA:16069"/>
        <dbReference type="ChEBI" id="CHEBI:15377"/>
        <dbReference type="ChEBI" id="CHEBI:15378"/>
        <dbReference type="ChEBI" id="CHEBI:16704"/>
        <dbReference type="ChEBI" id="CHEBI:17562"/>
        <dbReference type="ChEBI" id="CHEBI:28938"/>
        <dbReference type="EC" id="3.5.4.5"/>
    </reaction>
</comment>
<dbReference type="SUPFAM" id="SSF53927">
    <property type="entry name" value="Cytidine deaminase-like"/>
    <property type="match status" value="1"/>
</dbReference>
<dbReference type="Proteomes" id="UP000799302">
    <property type="component" value="Unassembled WGS sequence"/>
</dbReference>
<keyword evidence="16" id="KW-1185">Reference proteome</keyword>
<dbReference type="NCBIfam" id="NF004064">
    <property type="entry name" value="PRK05578.1"/>
    <property type="match status" value="1"/>
</dbReference>
<protein>
    <recommendedName>
        <fullName evidence="4 13">Cytidine deaminase</fullName>
        <ecNumber evidence="4 13">3.5.4.5</ecNumber>
    </recommendedName>
    <alternativeName>
        <fullName evidence="8 13">Cytidine aminohydrolase</fullName>
    </alternativeName>
</protein>
<reference evidence="15" key="1">
    <citation type="journal article" date="2020" name="Stud. Mycol.">
        <title>101 Dothideomycetes genomes: a test case for predicting lifestyles and emergence of pathogens.</title>
        <authorList>
            <person name="Haridas S."/>
            <person name="Albert R."/>
            <person name="Binder M."/>
            <person name="Bloem J."/>
            <person name="Labutti K."/>
            <person name="Salamov A."/>
            <person name="Andreopoulos B."/>
            <person name="Baker S."/>
            <person name="Barry K."/>
            <person name="Bills G."/>
            <person name="Bluhm B."/>
            <person name="Cannon C."/>
            <person name="Castanera R."/>
            <person name="Culley D."/>
            <person name="Daum C."/>
            <person name="Ezra D."/>
            <person name="Gonzalez J."/>
            <person name="Henrissat B."/>
            <person name="Kuo A."/>
            <person name="Liang C."/>
            <person name="Lipzen A."/>
            <person name="Lutzoni F."/>
            <person name="Magnuson J."/>
            <person name="Mondo S."/>
            <person name="Nolan M."/>
            <person name="Ohm R."/>
            <person name="Pangilinan J."/>
            <person name="Park H.-J."/>
            <person name="Ramirez L."/>
            <person name="Alfaro M."/>
            <person name="Sun H."/>
            <person name="Tritt A."/>
            <person name="Yoshinaga Y."/>
            <person name="Zwiers L.-H."/>
            <person name="Turgeon B."/>
            <person name="Goodwin S."/>
            <person name="Spatafora J."/>
            <person name="Crous P."/>
            <person name="Grigoriev I."/>
        </authorList>
    </citation>
    <scope>NUCLEOTIDE SEQUENCE</scope>
    <source>
        <strain evidence="15">CBS 115976</strain>
    </source>
</reference>
<evidence type="ECO:0000256" key="4">
    <source>
        <dbReference type="ARBA" id="ARBA00012783"/>
    </source>
</evidence>
<dbReference type="GO" id="GO:0055086">
    <property type="term" value="P:nucleobase-containing small molecule metabolic process"/>
    <property type="evidence" value="ECO:0007669"/>
    <property type="project" value="UniProtKB-ARBA"/>
</dbReference>
<dbReference type="PROSITE" id="PS51747">
    <property type="entry name" value="CYT_DCMP_DEAMINASES_2"/>
    <property type="match status" value="1"/>
</dbReference>
<sequence>MHSLITGPYSKFNVGCTLLLNKSTPLGSTISGANIENAAYPVGTCAERVAFGTAIFSGLGLGDFKAIAVSTNIDEPCSPCGMCRQFIREFCDLSVPIFMFNKDGKYTVKTLGDLLPMSFGPDALKKHDAARSS</sequence>
<gene>
    <name evidence="15" type="ORF">BT63DRAFT_366645</name>
</gene>
<dbReference type="InterPro" id="IPR050202">
    <property type="entry name" value="Cyt/Deoxycyt_deaminase"/>
</dbReference>
<dbReference type="PANTHER" id="PTHR11644:SF2">
    <property type="entry name" value="CYTIDINE DEAMINASE"/>
    <property type="match status" value="1"/>
</dbReference>
<evidence type="ECO:0000313" key="16">
    <source>
        <dbReference type="Proteomes" id="UP000799302"/>
    </source>
</evidence>
<feature type="domain" description="CMP/dCMP-type deaminase" evidence="14">
    <location>
        <begin position="1"/>
        <end position="122"/>
    </location>
</feature>
<feature type="active site" description="Proton donor" evidence="10">
    <location>
        <position position="47"/>
    </location>
</feature>
<dbReference type="Pfam" id="PF00383">
    <property type="entry name" value="dCMP_cyt_deam_1"/>
    <property type="match status" value="1"/>
</dbReference>
<keyword evidence="5 12" id="KW-0479">Metal-binding</keyword>
<proteinExistence type="inferred from homology"/>
<accession>A0A6A6UQT3</accession>
<evidence type="ECO:0000256" key="6">
    <source>
        <dbReference type="ARBA" id="ARBA00022801"/>
    </source>
</evidence>
<evidence type="ECO:0000256" key="13">
    <source>
        <dbReference type="RuleBase" id="RU364006"/>
    </source>
</evidence>
<evidence type="ECO:0000256" key="9">
    <source>
        <dbReference type="ARBA" id="ARBA00049558"/>
    </source>
</evidence>
<feature type="binding site" evidence="12">
    <location>
        <position position="83"/>
    </location>
    <ligand>
        <name>Zn(2+)</name>
        <dbReference type="ChEBI" id="CHEBI:29105"/>
        <note>catalytic</note>
    </ligand>
</feature>
<name>A0A6A6UQT3_9PEZI</name>
<evidence type="ECO:0000256" key="8">
    <source>
        <dbReference type="ARBA" id="ARBA00032005"/>
    </source>
</evidence>
<evidence type="ECO:0000256" key="7">
    <source>
        <dbReference type="ARBA" id="ARBA00022833"/>
    </source>
</evidence>
<evidence type="ECO:0000256" key="5">
    <source>
        <dbReference type="ARBA" id="ARBA00022723"/>
    </source>
</evidence>
<dbReference type="InterPro" id="IPR006262">
    <property type="entry name" value="Cyt_deam_tetra"/>
</dbReference>
<dbReference type="GO" id="GO:0004126">
    <property type="term" value="F:cytidine deaminase activity"/>
    <property type="evidence" value="ECO:0007669"/>
    <property type="project" value="UniProtKB-UniRule"/>
</dbReference>
<evidence type="ECO:0000256" key="12">
    <source>
        <dbReference type="PIRSR" id="PIRSR606262-3"/>
    </source>
</evidence>
<feature type="binding site" evidence="12">
    <location>
        <position position="80"/>
    </location>
    <ligand>
        <name>Zn(2+)</name>
        <dbReference type="ChEBI" id="CHEBI:29105"/>
        <note>catalytic</note>
    </ligand>
</feature>
<evidence type="ECO:0000259" key="14">
    <source>
        <dbReference type="PROSITE" id="PS51747"/>
    </source>
</evidence>
<dbReference type="NCBIfam" id="TIGR01354">
    <property type="entry name" value="cyt_deam_tetra"/>
    <property type="match status" value="1"/>
</dbReference>
<comment type="similarity">
    <text evidence="3 13">Belongs to the cytidine and deoxycytidylate deaminase family.</text>
</comment>
<dbReference type="InterPro" id="IPR002125">
    <property type="entry name" value="CMP_dCMP_dom"/>
</dbReference>
<organism evidence="15 16">
    <name type="scientific">Microthyrium microscopicum</name>
    <dbReference type="NCBI Taxonomy" id="703497"/>
    <lineage>
        <taxon>Eukaryota</taxon>
        <taxon>Fungi</taxon>
        <taxon>Dikarya</taxon>
        <taxon>Ascomycota</taxon>
        <taxon>Pezizomycotina</taxon>
        <taxon>Dothideomycetes</taxon>
        <taxon>Dothideomycetes incertae sedis</taxon>
        <taxon>Microthyriales</taxon>
        <taxon>Microthyriaceae</taxon>
        <taxon>Microthyrium</taxon>
    </lineage>
</organism>
<comment type="function">
    <text evidence="2 13">This enzyme scavenges exogenous and endogenous cytidine and 2'-deoxycytidine for UMP synthesis.</text>
</comment>
<dbReference type="AlphaFoldDB" id="A0A6A6UQT3"/>
<evidence type="ECO:0000313" key="15">
    <source>
        <dbReference type="EMBL" id="KAF2674106.1"/>
    </source>
</evidence>
<dbReference type="EMBL" id="MU004230">
    <property type="protein sequence ID" value="KAF2674106.1"/>
    <property type="molecule type" value="Genomic_DNA"/>
</dbReference>
<dbReference type="InterPro" id="IPR016193">
    <property type="entry name" value="Cytidine_deaminase-like"/>
</dbReference>
<feature type="binding site" evidence="12">
    <location>
        <position position="45"/>
    </location>
    <ligand>
        <name>Zn(2+)</name>
        <dbReference type="ChEBI" id="CHEBI:29105"/>
        <note>catalytic</note>
    </ligand>
</feature>
<keyword evidence="7 12" id="KW-0862">Zinc</keyword>
<comment type="cofactor">
    <cofactor evidence="1 12 13">
        <name>Zn(2+)</name>
        <dbReference type="ChEBI" id="CHEBI:29105"/>
    </cofactor>
</comment>
<dbReference type="OrthoDB" id="414540at2759"/>
<dbReference type="EC" id="3.5.4.5" evidence="4 13"/>
<dbReference type="CDD" id="cd01283">
    <property type="entry name" value="cytidine_deaminase"/>
    <property type="match status" value="1"/>
</dbReference>
<evidence type="ECO:0000256" key="10">
    <source>
        <dbReference type="PIRSR" id="PIRSR606262-1"/>
    </source>
</evidence>
<evidence type="ECO:0000256" key="2">
    <source>
        <dbReference type="ARBA" id="ARBA00003949"/>
    </source>
</evidence>
<comment type="catalytic activity">
    <reaction evidence="13">
        <text>2'-deoxycytidine + H2O + H(+) = 2'-deoxyuridine + NH4(+)</text>
        <dbReference type="Rhea" id="RHEA:13433"/>
        <dbReference type="ChEBI" id="CHEBI:15377"/>
        <dbReference type="ChEBI" id="CHEBI:15378"/>
        <dbReference type="ChEBI" id="CHEBI:15698"/>
        <dbReference type="ChEBI" id="CHEBI:16450"/>
        <dbReference type="ChEBI" id="CHEBI:28938"/>
        <dbReference type="EC" id="3.5.4.5"/>
    </reaction>
</comment>
<dbReference type="GO" id="GO:0005829">
    <property type="term" value="C:cytosol"/>
    <property type="evidence" value="ECO:0007669"/>
    <property type="project" value="TreeGrafter"/>
</dbReference>